<dbReference type="EMBL" id="BMGL01000009">
    <property type="protein sequence ID" value="GGE16087.1"/>
    <property type="molecule type" value="Genomic_DNA"/>
</dbReference>
<evidence type="ECO:0000313" key="1">
    <source>
        <dbReference type="EMBL" id="GGE16087.1"/>
    </source>
</evidence>
<proteinExistence type="predicted"/>
<accession>A0A916ZWJ9</accession>
<organism evidence="1 2">
    <name type="scientific">Psychroflexus salis</name>
    <dbReference type="NCBI Taxonomy" id="1526574"/>
    <lineage>
        <taxon>Bacteria</taxon>
        <taxon>Pseudomonadati</taxon>
        <taxon>Bacteroidota</taxon>
        <taxon>Flavobacteriia</taxon>
        <taxon>Flavobacteriales</taxon>
        <taxon>Flavobacteriaceae</taxon>
        <taxon>Psychroflexus</taxon>
    </lineage>
</organism>
<gene>
    <name evidence="1" type="ORF">GCM10010831_16780</name>
</gene>
<name>A0A916ZWJ9_9FLAO</name>
<reference evidence="1 2" key="1">
    <citation type="journal article" date="2014" name="Int. J. Syst. Evol. Microbiol.">
        <title>Complete genome sequence of Corynebacterium casei LMG S-19264T (=DSM 44701T), isolated from a smear-ripened cheese.</title>
        <authorList>
            <consortium name="US DOE Joint Genome Institute (JGI-PGF)"/>
            <person name="Walter F."/>
            <person name="Albersmeier A."/>
            <person name="Kalinowski J."/>
            <person name="Ruckert C."/>
        </authorList>
    </citation>
    <scope>NUCLEOTIDE SEQUENCE [LARGE SCALE GENOMIC DNA]</scope>
    <source>
        <strain evidence="1 2">CGMCC 1.12925</strain>
    </source>
</reference>
<comment type="caution">
    <text evidence="1">The sequence shown here is derived from an EMBL/GenBank/DDBJ whole genome shotgun (WGS) entry which is preliminary data.</text>
</comment>
<evidence type="ECO:0000313" key="2">
    <source>
        <dbReference type="Proteomes" id="UP000599688"/>
    </source>
</evidence>
<sequence>MLYFKEQKIYIMKILKNNTIPLILIMSLIMSISCTKDPSFQNENNDVEPKSLLYSYGDADMGEIHNSGLEYYYENRTQEIIPNNLNIFAEELLNINKVLYPEYFEDAELSLVIKVTEELFDKKDKNEFDYKETMLELNNKFRNQGDISVKLSILLEKFIKNNPSVNDAITEIEILRAENNLTLKDEENMDMFISILIASDKFWNNKKNDSINSKFWGCNPRHQVRFADAAGGIFGGMLGFTVAPGLGAIIGGAVGSQLMSGVVEEMQIQNGGDCI</sequence>
<protein>
    <submittedName>
        <fullName evidence="1">Uncharacterized protein</fullName>
    </submittedName>
</protein>
<keyword evidence="2" id="KW-1185">Reference proteome</keyword>
<dbReference type="Proteomes" id="UP000599688">
    <property type="component" value="Unassembled WGS sequence"/>
</dbReference>
<dbReference type="AlphaFoldDB" id="A0A916ZWJ9"/>
<dbReference type="PROSITE" id="PS51257">
    <property type="entry name" value="PROKAR_LIPOPROTEIN"/>
    <property type="match status" value="1"/>
</dbReference>